<dbReference type="RefSeq" id="XP_016592455.1">
    <property type="nucleotide sequence ID" value="XM_016732931.1"/>
</dbReference>
<dbReference type="KEGG" id="ssck:SPSK_06224"/>
<reference evidence="1 2" key="1">
    <citation type="journal article" date="2014" name="BMC Genomics">
        <title>Comparative genomics of the major fungal agents of human and animal Sporotrichosis: Sporothrix schenckii and Sporothrix brasiliensis.</title>
        <authorList>
            <person name="Teixeira M.M."/>
            <person name="de Almeida L.G."/>
            <person name="Kubitschek-Barreira P."/>
            <person name="Alves F.L."/>
            <person name="Kioshima E.S."/>
            <person name="Abadio A.K."/>
            <person name="Fernandes L."/>
            <person name="Derengowski L.S."/>
            <person name="Ferreira K.S."/>
            <person name="Souza R.C."/>
            <person name="Ruiz J.C."/>
            <person name="de Andrade N.C."/>
            <person name="Paes H.C."/>
            <person name="Nicola A.M."/>
            <person name="Albuquerque P."/>
            <person name="Gerber A.L."/>
            <person name="Martins V.P."/>
            <person name="Peconick L.D."/>
            <person name="Neto A.V."/>
            <person name="Chaucanez C.B."/>
            <person name="Silva P.A."/>
            <person name="Cunha O.L."/>
            <person name="de Oliveira F.F."/>
            <person name="dos Santos T.C."/>
            <person name="Barros A.L."/>
            <person name="Soares M.A."/>
            <person name="de Oliveira L.M."/>
            <person name="Marini M.M."/>
            <person name="Villalobos-Duno H."/>
            <person name="Cunha M.M."/>
            <person name="de Hoog S."/>
            <person name="da Silveira J.F."/>
            <person name="Henrissat B."/>
            <person name="Nino-Vega G.A."/>
            <person name="Cisalpino P.S."/>
            <person name="Mora-Montes H.M."/>
            <person name="Almeida S.R."/>
            <person name="Stajich J.E."/>
            <person name="Lopes-Bezerra L.M."/>
            <person name="Vasconcelos A.T."/>
            <person name="Felipe M.S."/>
        </authorList>
    </citation>
    <scope>NUCLEOTIDE SEQUENCE [LARGE SCALE GENOMIC DNA]</scope>
    <source>
        <strain evidence="1 2">1099-18</strain>
    </source>
</reference>
<accession>A0A0F2ML42</accession>
<organism evidence="1 2">
    <name type="scientific">Sporothrix schenckii 1099-18</name>
    <dbReference type="NCBI Taxonomy" id="1397361"/>
    <lineage>
        <taxon>Eukaryota</taxon>
        <taxon>Fungi</taxon>
        <taxon>Dikarya</taxon>
        <taxon>Ascomycota</taxon>
        <taxon>Pezizomycotina</taxon>
        <taxon>Sordariomycetes</taxon>
        <taxon>Sordariomycetidae</taxon>
        <taxon>Ophiostomatales</taxon>
        <taxon>Ophiostomataceae</taxon>
        <taxon>Sporothrix</taxon>
    </lineage>
</organism>
<dbReference type="AlphaFoldDB" id="A0A0F2ML42"/>
<comment type="caution">
    <text evidence="1">The sequence shown here is derived from an EMBL/GenBank/DDBJ whole genome shotgun (WGS) entry which is preliminary data.</text>
</comment>
<proteinExistence type="predicted"/>
<dbReference type="EMBL" id="AXCR01000001">
    <property type="protein sequence ID" value="KJR89779.1"/>
    <property type="molecule type" value="Genomic_DNA"/>
</dbReference>
<dbReference type="OrthoDB" id="5183255at2759"/>
<sequence length="506" mass="53660">MPSSIPYDPSLVLANIVTPATLTIVQDISVAQADVDSAEEELNALLSTKRSLGPSLLTLAVPESTRLEISNLGFGKDDIGAMVGPLDAAIDGLLPDIKTAAVNYANAKIEAEKKIRPLRAKLHAVHTQAESPVDYNKTQVKAMQLASDSMNMNVQFFSVDKNDQHGTAHASNVAAFVSSSLDIFGSKFQQQASGTAQSQTANQYAQHKIAGTLVISASCTHKNASVLAPCILNVDKGIRAWNRIFPDAADRITPTSLKGMKALIDGPSGDAGQDKHFSVLTGMTYGSSFVGMVHIVNTKSDDVTHRLSSMVDSLQEQMTAGAWFEDASGGFGVNASFGDEVKSLLSAQNITSHVTLISMGIIPSIKSNNIAMGVREFADFDPKSSMEALASIQNATAAGQSTIGEAAEAARLGQKMLSLKSSGITASLAALGDIDKAENQVLDINSLMTALDDYVAKVASAESGVPLNYYLTEITKSMLAEMWVAKYFPKQNTPQNDDTDRPEPGE</sequence>
<dbReference type="VEuPathDB" id="FungiDB:SPSK_06224"/>
<evidence type="ECO:0000313" key="2">
    <source>
        <dbReference type="Proteomes" id="UP000033710"/>
    </source>
</evidence>
<dbReference type="Proteomes" id="UP000033710">
    <property type="component" value="Unassembled WGS sequence"/>
</dbReference>
<gene>
    <name evidence="1" type="ORF">SPSK_06224</name>
</gene>
<reference evidence="1 2" key="2">
    <citation type="journal article" date="2015" name="Eukaryot. Cell">
        <title>Asexual propagation of a virulent clone complex in a human and feline outbreak of sporotrichosis.</title>
        <authorList>
            <person name="Teixeira Mde M."/>
            <person name="Rodrigues A.M."/>
            <person name="Tsui C.K."/>
            <person name="de Almeida L.G."/>
            <person name="Van Diepeningen A.D."/>
            <person name="van den Ende B.G."/>
            <person name="Fernandes G.F."/>
            <person name="Kano R."/>
            <person name="Hamelin R.C."/>
            <person name="Lopes-Bezerra L.M."/>
            <person name="Vasconcelos A.T."/>
            <person name="de Hoog S."/>
            <person name="de Camargo Z.P."/>
            <person name="Felipe M.S."/>
        </authorList>
    </citation>
    <scope>NUCLEOTIDE SEQUENCE [LARGE SCALE GENOMIC DNA]</scope>
    <source>
        <strain evidence="1 2">1099-18</strain>
    </source>
</reference>
<protein>
    <submittedName>
        <fullName evidence="1">Uncharacterized protein</fullName>
    </submittedName>
</protein>
<name>A0A0F2ML42_SPOSC</name>
<evidence type="ECO:0000313" key="1">
    <source>
        <dbReference type="EMBL" id="KJR89779.1"/>
    </source>
</evidence>
<dbReference type="GeneID" id="27668208"/>